<accession>A0AB39PSB8</accession>
<feature type="repeat" description="WD" evidence="3">
    <location>
        <begin position="345"/>
        <end position="377"/>
    </location>
</feature>
<feature type="repeat" description="WD" evidence="3">
    <location>
        <begin position="141"/>
        <end position="173"/>
    </location>
</feature>
<sequence>MNHPATEQIMLRNVLGDAARRGDRETVELAARSVRYWAMRLRLADPGRIEQDLSLATDPDTTVFAQVIRQGRHLLRSPDDPWQSAAATLLLRLEDMPGLASIVEETEAALDRPWLRAIRPLPRAADAIPVQTFAIGGEPRAMAVAHDGNLIVSGDEDGSVSIWGAPQGDLRAVSPGHASFVLQVATSPDAARVVSLDFEEAQIWDPAAGSRVRIPLNDGPVLALTVHPHGSHFAVADGPSIRFLDYEGKPVPLRQPFVSTLLDRLLGSMARFKEGRPPALPPLSLGLVLVWALLVTVLVGIPHDTAALIALALFSLPQLALFARLRVNLRWPRNLAHVLVSSFHSLCFAPDGHVLATAEHGGRVRLWCASTGRLVKTFRQKIHETWSSLAFNPAGTRLAVVDGYSNLTIWDPSSGRVLLNERNDVAAARTSISWSPDGAWLAYGADHSVRVRHLAMVDGDLTVTTSSAIRLPSGTTSTALVRSGQLLLTAGDTGASIRLWDYRNLREQTGEGPDDRWVRSVAYHPEGTWLALASGAGGTLLVTPQGVEIARLPQDSAVVHGIATALDGSWTATGDWDGKIRLWDTEGRLLSVFGDQSQGPHRIYALTVSATGQLVAACSDGQVRVWNTNGRLETCFRANIKNDVREIDFSRPPTTSALLAFGDGLLATTGGDETIEIHTLASPGPPKVLHSLRADGTALVPADGSFTCLAQSPHGRSLAAGHWNGDVSFWELDSGTLAPRLATGTYAVQDLAYSPCGSLLLTIGGGNQLKIWDVASRTCLLCVRLEGSLSSCAWSPAGDQIACGSSSGVFQFGLRFPHPDQSDGPL</sequence>
<evidence type="ECO:0000256" key="4">
    <source>
        <dbReference type="SAM" id="Phobius"/>
    </source>
</evidence>
<dbReference type="PROSITE" id="PS50082">
    <property type="entry name" value="WD_REPEATS_2"/>
    <property type="match status" value="4"/>
</dbReference>
<dbReference type="EMBL" id="CP163439">
    <property type="protein sequence ID" value="XDQ31894.1"/>
    <property type="molecule type" value="Genomic_DNA"/>
</dbReference>
<feature type="transmembrane region" description="Helical" evidence="4">
    <location>
        <begin position="279"/>
        <end position="301"/>
    </location>
</feature>
<keyword evidence="4" id="KW-0812">Transmembrane</keyword>
<feature type="repeat" description="WD" evidence="3">
    <location>
        <begin position="741"/>
        <end position="782"/>
    </location>
</feature>
<proteinExistence type="predicted"/>
<dbReference type="InterPro" id="IPR001680">
    <property type="entry name" value="WD40_rpt"/>
</dbReference>
<evidence type="ECO:0000313" key="5">
    <source>
        <dbReference type="EMBL" id="XDQ31894.1"/>
    </source>
</evidence>
<dbReference type="PANTHER" id="PTHR44129">
    <property type="entry name" value="WD REPEAT-CONTAINING PROTEIN POP1"/>
    <property type="match status" value="1"/>
</dbReference>
<feature type="repeat" description="WD" evidence="3">
    <location>
        <begin position="552"/>
        <end position="586"/>
    </location>
</feature>
<keyword evidence="2" id="KW-0677">Repeat</keyword>
<dbReference type="InterPro" id="IPR050349">
    <property type="entry name" value="WD_LIS1/nudF_dynein_reg"/>
</dbReference>
<dbReference type="AlphaFoldDB" id="A0AB39PSB8"/>
<dbReference type="Gene3D" id="2.130.10.10">
    <property type="entry name" value="YVTN repeat-like/Quinoprotein amine dehydrogenase"/>
    <property type="match status" value="4"/>
</dbReference>
<keyword evidence="4" id="KW-1133">Transmembrane helix</keyword>
<evidence type="ECO:0000256" key="2">
    <source>
        <dbReference type="ARBA" id="ARBA00022737"/>
    </source>
</evidence>
<keyword evidence="4" id="KW-0472">Membrane</keyword>
<dbReference type="RefSeq" id="WP_369166385.1">
    <property type="nucleotide sequence ID" value="NZ_CP163439.1"/>
</dbReference>
<dbReference type="InterPro" id="IPR015943">
    <property type="entry name" value="WD40/YVTN_repeat-like_dom_sf"/>
</dbReference>
<dbReference type="SMART" id="SM00320">
    <property type="entry name" value="WD40"/>
    <property type="match status" value="14"/>
</dbReference>
<dbReference type="InterPro" id="IPR019775">
    <property type="entry name" value="WD40_repeat_CS"/>
</dbReference>
<protein>
    <submittedName>
        <fullName evidence="5">WD40 repeat domain-containing protein</fullName>
    </submittedName>
</protein>
<feature type="transmembrane region" description="Helical" evidence="4">
    <location>
        <begin position="307"/>
        <end position="325"/>
    </location>
</feature>
<keyword evidence="1 3" id="KW-0853">WD repeat</keyword>
<name>A0AB39PSB8_9ACTN</name>
<dbReference type="PROSITE" id="PS00678">
    <property type="entry name" value="WD_REPEATS_1"/>
    <property type="match status" value="1"/>
</dbReference>
<evidence type="ECO:0000256" key="3">
    <source>
        <dbReference type="PROSITE-ProRule" id="PRU00221"/>
    </source>
</evidence>
<gene>
    <name evidence="5" type="ORF">AB5J49_00065</name>
</gene>
<dbReference type="SUPFAM" id="SSF50978">
    <property type="entry name" value="WD40 repeat-like"/>
    <property type="match status" value="2"/>
</dbReference>
<reference evidence="5" key="1">
    <citation type="submission" date="2024-07" db="EMBL/GenBank/DDBJ databases">
        <authorList>
            <person name="Yu S.T."/>
        </authorList>
    </citation>
    <scope>NUCLEOTIDE SEQUENCE</scope>
    <source>
        <strain evidence="5">R28</strain>
    </source>
</reference>
<organism evidence="5">
    <name type="scientific">Streptomyces sp. R28</name>
    <dbReference type="NCBI Taxonomy" id="3238628"/>
    <lineage>
        <taxon>Bacteria</taxon>
        <taxon>Bacillati</taxon>
        <taxon>Actinomycetota</taxon>
        <taxon>Actinomycetes</taxon>
        <taxon>Kitasatosporales</taxon>
        <taxon>Streptomycetaceae</taxon>
        <taxon>Streptomyces</taxon>
    </lineage>
</organism>
<evidence type="ECO:0000256" key="1">
    <source>
        <dbReference type="ARBA" id="ARBA00022574"/>
    </source>
</evidence>
<dbReference type="Pfam" id="PF00400">
    <property type="entry name" value="WD40"/>
    <property type="match status" value="8"/>
</dbReference>
<dbReference type="InterPro" id="IPR036322">
    <property type="entry name" value="WD40_repeat_dom_sf"/>
</dbReference>